<proteinExistence type="inferred from homology"/>
<sequence>MAHTKAQGAANRTVNIVGKRLGIKKYAGQVVRSGNILVRQRGTKFHPGVNTKMGKDFTIFATTEGVVRFRNMTGTHRAQKYIDVVVAEVKKTVKKASKTTKEAIK</sequence>
<evidence type="ECO:0000256" key="2">
    <source>
        <dbReference type="ARBA" id="ARBA00022980"/>
    </source>
</evidence>
<name>A0A955L0L1_9BACT</name>
<dbReference type="SUPFAM" id="SSF110324">
    <property type="entry name" value="Ribosomal L27 protein-like"/>
    <property type="match status" value="1"/>
</dbReference>
<dbReference type="PRINTS" id="PR00063">
    <property type="entry name" value="RIBOSOMALL27"/>
</dbReference>
<dbReference type="GO" id="GO:0003735">
    <property type="term" value="F:structural constituent of ribosome"/>
    <property type="evidence" value="ECO:0007669"/>
    <property type="project" value="InterPro"/>
</dbReference>
<evidence type="ECO:0000256" key="3">
    <source>
        <dbReference type="ARBA" id="ARBA00023274"/>
    </source>
</evidence>
<dbReference type="PANTHER" id="PTHR15893">
    <property type="entry name" value="RIBOSOMAL PROTEIN L27"/>
    <property type="match status" value="1"/>
</dbReference>
<organism evidence="6 7">
    <name type="scientific">Candidatus Dojkabacteria bacterium</name>
    <dbReference type="NCBI Taxonomy" id="2099670"/>
    <lineage>
        <taxon>Bacteria</taxon>
        <taxon>Candidatus Dojkabacteria</taxon>
    </lineage>
</organism>
<evidence type="ECO:0000313" key="7">
    <source>
        <dbReference type="Proteomes" id="UP000745577"/>
    </source>
</evidence>
<keyword evidence="2 6" id="KW-0689">Ribosomal protein</keyword>
<dbReference type="EMBL" id="JAGQLL010000045">
    <property type="protein sequence ID" value="MCA9380284.1"/>
    <property type="molecule type" value="Genomic_DNA"/>
</dbReference>
<dbReference type="NCBIfam" id="TIGR00062">
    <property type="entry name" value="L27"/>
    <property type="match status" value="1"/>
</dbReference>
<dbReference type="PANTHER" id="PTHR15893:SF0">
    <property type="entry name" value="LARGE RIBOSOMAL SUBUNIT PROTEIN BL27M"/>
    <property type="match status" value="1"/>
</dbReference>
<reference evidence="6" key="1">
    <citation type="submission" date="2020-04" db="EMBL/GenBank/DDBJ databases">
        <authorList>
            <person name="Zhang T."/>
        </authorList>
    </citation>
    <scope>NUCLEOTIDE SEQUENCE</scope>
    <source>
        <strain evidence="6">HKST-UBA15</strain>
    </source>
</reference>
<dbReference type="GO" id="GO:0006412">
    <property type="term" value="P:translation"/>
    <property type="evidence" value="ECO:0007669"/>
    <property type="project" value="InterPro"/>
</dbReference>
<keyword evidence="3" id="KW-0687">Ribonucleoprotein</keyword>
<reference evidence="6" key="2">
    <citation type="journal article" date="2021" name="Microbiome">
        <title>Successional dynamics and alternative stable states in a saline activated sludge microbial community over 9 years.</title>
        <authorList>
            <person name="Wang Y."/>
            <person name="Ye J."/>
            <person name="Ju F."/>
            <person name="Liu L."/>
            <person name="Boyd J.A."/>
            <person name="Deng Y."/>
            <person name="Parks D.H."/>
            <person name="Jiang X."/>
            <person name="Yin X."/>
            <person name="Woodcroft B.J."/>
            <person name="Tyson G.W."/>
            <person name="Hugenholtz P."/>
            <person name="Polz M.F."/>
            <person name="Zhang T."/>
        </authorList>
    </citation>
    <scope>NUCLEOTIDE SEQUENCE</scope>
    <source>
        <strain evidence="6">HKST-UBA15</strain>
    </source>
</reference>
<dbReference type="Pfam" id="PF01016">
    <property type="entry name" value="Ribosomal_L27"/>
    <property type="match status" value="1"/>
</dbReference>
<dbReference type="AlphaFoldDB" id="A0A955L0L1"/>
<accession>A0A955L0L1</accession>
<dbReference type="InterPro" id="IPR018261">
    <property type="entry name" value="Ribosomal_bL27_CS"/>
</dbReference>
<dbReference type="InterPro" id="IPR001684">
    <property type="entry name" value="Ribosomal_bL27"/>
</dbReference>
<protein>
    <recommendedName>
        <fullName evidence="4">Large ribosomal subunit protein bL27</fullName>
    </recommendedName>
    <alternativeName>
        <fullName evidence="5">50S ribosomal protein L27</fullName>
    </alternativeName>
</protein>
<dbReference type="PROSITE" id="PS00831">
    <property type="entry name" value="RIBOSOMAL_L27"/>
    <property type="match status" value="1"/>
</dbReference>
<dbReference type="GO" id="GO:0022625">
    <property type="term" value="C:cytosolic large ribosomal subunit"/>
    <property type="evidence" value="ECO:0007669"/>
    <property type="project" value="TreeGrafter"/>
</dbReference>
<dbReference type="FunFam" id="2.40.50.100:FF:000020">
    <property type="entry name" value="50S ribosomal protein L27"/>
    <property type="match status" value="1"/>
</dbReference>
<dbReference type="Gene3D" id="2.40.50.100">
    <property type="match status" value="1"/>
</dbReference>
<comment type="similarity">
    <text evidence="1">Belongs to the bacterial ribosomal protein bL27 family.</text>
</comment>
<gene>
    <name evidence="6" type="primary">rpmA</name>
    <name evidence="6" type="ORF">KC675_03855</name>
</gene>
<comment type="caution">
    <text evidence="6">The sequence shown here is derived from an EMBL/GenBank/DDBJ whole genome shotgun (WGS) entry which is preliminary data.</text>
</comment>
<evidence type="ECO:0000256" key="4">
    <source>
        <dbReference type="ARBA" id="ARBA00035175"/>
    </source>
</evidence>
<evidence type="ECO:0000313" key="6">
    <source>
        <dbReference type="EMBL" id="MCA9380284.1"/>
    </source>
</evidence>
<evidence type="ECO:0000256" key="1">
    <source>
        <dbReference type="ARBA" id="ARBA00010797"/>
    </source>
</evidence>
<dbReference type="Proteomes" id="UP000745577">
    <property type="component" value="Unassembled WGS sequence"/>
</dbReference>
<evidence type="ECO:0000256" key="5">
    <source>
        <dbReference type="ARBA" id="ARBA00035477"/>
    </source>
</evidence>